<dbReference type="OrthoDB" id="8117402at2759"/>
<dbReference type="FunFam" id="3.30.160.60:FF:000930">
    <property type="entry name" value="Zinc finger protein 335"/>
    <property type="match status" value="1"/>
</dbReference>
<feature type="domain" description="C2H2-type" evidence="6">
    <location>
        <begin position="304"/>
        <end position="331"/>
    </location>
</feature>
<dbReference type="InterPro" id="IPR036236">
    <property type="entry name" value="Znf_C2H2_sf"/>
</dbReference>
<evidence type="ECO:0000256" key="2">
    <source>
        <dbReference type="ARBA" id="ARBA00022737"/>
    </source>
</evidence>
<keyword evidence="1" id="KW-0479">Metal-binding</keyword>
<accession>A0A2I0TP00</accession>
<evidence type="ECO:0000256" key="1">
    <source>
        <dbReference type="ARBA" id="ARBA00022723"/>
    </source>
</evidence>
<evidence type="ECO:0000256" key="5">
    <source>
        <dbReference type="PROSITE-ProRule" id="PRU00042"/>
    </source>
</evidence>
<keyword evidence="4" id="KW-0862">Zinc</keyword>
<dbReference type="PROSITE" id="PS00028">
    <property type="entry name" value="ZINC_FINGER_C2H2_1"/>
    <property type="match status" value="2"/>
</dbReference>
<dbReference type="PANTHER" id="PTHR24403:SF36">
    <property type="entry name" value="ZINC FINGER PROTEIN 335"/>
    <property type="match status" value="1"/>
</dbReference>
<dbReference type="GO" id="GO:0000978">
    <property type="term" value="F:RNA polymerase II cis-regulatory region sequence-specific DNA binding"/>
    <property type="evidence" value="ECO:0007669"/>
    <property type="project" value="TreeGrafter"/>
</dbReference>
<dbReference type="GO" id="GO:0007420">
    <property type="term" value="P:brain development"/>
    <property type="evidence" value="ECO:0007669"/>
    <property type="project" value="TreeGrafter"/>
</dbReference>
<evidence type="ECO:0000259" key="6">
    <source>
        <dbReference type="PROSITE" id="PS50157"/>
    </source>
</evidence>
<feature type="domain" description="C2H2-type" evidence="6">
    <location>
        <begin position="360"/>
        <end position="387"/>
    </location>
</feature>
<evidence type="ECO:0000313" key="8">
    <source>
        <dbReference type="Proteomes" id="UP000233556"/>
    </source>
</evidence>
<dbReference type="GO" id="GO:0050769">
    <property type="term" value="P:positive regulation of neurogenesis"/>
    <property type="evidence" value="ECO:0007669"/>
    <property type="project" value="TreeGrafter"/>
</dbReference>
<dbReference type="GO" id="GO:0005634">
    <property type="term" value="C:nucleus"/>
    <property type="evidence" value="ECO:0007669"/>
    <property type="project" value="TreeGrafter"/>
</dbReference>
<gene>
    <name evidence="7" type="ORF">llap_14148</name>
</gene>
<reference evidence="8" key="1">
    <citation type="submission" date="2017-11" db="EMBL/GenBank/DDBJ databases">
        <authorList>
            <person name="Lima N.C."/>
            <person name="Parody-Merino A.M."/>
            <person name="Battley P.F."/>
            <person name="Fidler A.E."/>
            <person name="Prosdocimi F."/>
        </authorList>
    </citation>
    <scope>NUCLEOTIDE SEQUENCE [LARGE SCALE GENOMIC DNA]</scope>
</reference>
<keyword evidence="8" id="KW-1185">Reference proteome</keyword>
<keyword evidence="3 5" id="KW-0863">Zinc-finger</keyword>
<dbReference type="EMBL" id="KZ508197">
    <property type="protein sequence ID" value="PKU35546.1"/>
    <property type="molecule type" value="Genomic_DNA"/>
</dbReference>
<evidence type="ECO:0000313" key="7">
    <source>
        <dbReference type="EMBL" id="PKU35546.1"/>
    </source>
</evidence>
<dbReference type="PROSITE" id="PS50157">
    <property type="entry name" value="ZINC_FINGER_C2H2_2"/>
    <property type="match status" value="3"/>
</dbReference>
<dbReference type="FunFam" id="3.30.160.60:FF:003059">
    <property type="entry name" value="Zinc finger protein 335"/>
    <property type="match status" value="1"/>
</dbReference>
<dbReference type="SUPFAM" id="SSF57667">
    <property type="entry name" value="beta-beta-alpha zinc fingers"/>
    <property type="match status" value="2"/>
</dbReference>
<organism evidence="7 8">
    <name type="scientific">Limosa lapponica baueri</name>
    <dbReference type="NCBI Taxonomy" id="1758121"/>
    <lineage>
        <taxon>Eukaryota</taxon>
        <taxon>Metazoa</taxon>
        <taxon>Chordata</taxon>
        <taxon>Craniata</taxon>
        <taxon>Vertebrata</taxon>
        <taxon>Euteleostomi</taxon>
        <taxon>Archelosauria</taxon>
        <taxon>Archosauria</taxon>
        <taxon>Dinosauria</taxon>
        <taxon>Saurischia</taxon>
        <taxon>Theropoda</taxon>
        <taxon>Coelurosauria</taxon>
        <taxon>Aves</taxon>
        <taxon>Neognathae</taxon>
        <taxon>Neoaves</taxon>
        <taxon>Charadriiformes</taxon>
        <taxon>Scolopacidae</taxon>
        <taxon>Limosa</taxon>
    </lineage>
</organism>
<sequence>MPDVLLTPTDVAGSAELATQTALDLLLNMSTQRELATGSLQVAVVKPGDSGEAQAPCEPQAQEEGTEMDSEEQQQQKLVTLHMAEPGETLVQEAYEEATLGGSELQQITIPFGGTTEYSIITPISEEIQAPGTLYRSAVWEEWGGAPLTSNEEVLVVRRTGQILPDLVCSSSEEESSAETSHAVVVSEAVMTEEALKDHNNHYIMSSGVPGSQFHHIEPLSGDAAFPSPAEGQEAQPASVKWPLVQCVTRQLQKDSSLSPASEGQEISSPKVKWPALQGVAKKLSCKVSTAKKLSCKISTAKKFSCKICTAMFTGRAEMESHKRAHIGPSTFKCPDCPFTAALWPEVRSHMVQHASLRPHKCTHCSFASKNKKDLRRHMLTHTNEKPFACQICGQRFNRNGHLKFHMQRLHSSEGKKPGAPAAAAQQTIILNSDEDTLATLQTALQSGQAVLAPERLQQALGQEHIIVAQEQSVTSQEEATYIQEITTADGQTVQHLVTSDNQVQYIIAQDGVQHLLPHEYVVVPEGHHIQVQDGQITHIQYEQGSQFLQEPQIQYMPVSPEQQLVTQAQLEAAAHSAVSGRTRAEL</sequence>
<protein>
    <recommendedName>
        <fullName evidence="6">C2H2-type domain-containing protein</fullName>
    </recommendedName>
</protein>
<dbReference type="PANTHER" id="PTHR24403">
    <property type="entry name" value="ZINC FINGER PROTEIN"/>
    <property type="match status" value="1"/>
</dbReference>
<dbReference type="Pfam" id="PF00096">
    <property type="entry name" value="zf-C2H2"/>
    <property type="match status" value="1"/>
</dbReference>
<dbReference type="InterPro" id="IPR050688">
    <property type="entry name" value="Zinc_finger/UBP_domain"/>
</dbReference>
<dbReference type="GO" id="GO:0045944">
    <property type="term" value="P:positive regulation of transcription by RNA polymerase II"/>
    <property type="evidence" value="ECO:0007669"/>
    <property type="project" value="TreeGrafter"/>
</dbReference>
<dbReference type="Proteomes" id="UP000233556">
    <property type="component" value="Unassembled WGS sequence"/>
</dbReference>
<name>A0A2I0TP00_LIMLA</name>
<dbReference type="SMART" id="SM00355">
    <property type="entry name" value="ZnF_C2H2"/>
    <property type="match status" value="4"/>
</dbReference>
<dbReference type="AlphaFoldDB" id="A0A2I0TP00"/>
<dbReference type="InterPro" id="IPR013087">
    <property type="entry name" value="Znf_C2H2_type"/>
</dbReference>
<evidence type="ECO:0000256" key="4">
    <source>
        <dbReference type="ARBA" id="ARBA00022833"/>
    </source>
</evidence>
<feature type="domain" description="C2H2-type" evidence="6">
    <location>
        <begin position="388"/>
        <end position="416"/>
    </location>
</feature>
<keyword evidence="2" id="KW-0677">Repeat</keyword>
<proteinExistence type="predicted"/>
<dbReference type="GO" id="GO:0008270">
    <property type="term" value="F:zinc ion binding"/>
    <property type="evidence" value="ECO:0007669"/>
    <property type="project" value="UniProtKB-KW"/>
</dbReference>
<evidence type="ECO:0000256" key="3">
    <source>
        <dbReference type="ARBA" id="ARBA00022771"/>
    </source>
</evidence>
<reference evidence="8" key="2">
    <citation type="submission" date="2017-12" db="EMBL/GenBank/DDBJ databases">
        <title>Genome sequence of the Bar-tailed Godwit (Limosa lapponica baueri).</title>
        <authorList>
            <person name="Lima N.C.B."/>
            <person name="Parody-Merino A.M."/>
            <person name="Battley P.F."/>
            <person name="Fidler A.E."/>
            <person name="Prosdocimi F."/>
        </authorList>
    </citation>
    <scope>NUCLEOTIDE SEQUENCE [LARGE SCALE GENOMIC DNA]</scope>
</reference>
<dbReference type="Gene3D" id="3.30.160.60">
    <property type="entry name" value="Classic Zinc Finger"/>
    <property type="match status" value="3"/>
</dbReference>